<dbReference type="CDD" id="cd00567">
    <property type="entry name" value="ACAD"/>
    <property type="match status" value="1"/>
</dbReference>
<evidence type="ECO:0000256" key="5">
    <source>
        <dbReference type="RuleBase" id="RU362125"/>
    </source>
</evidence>
<dbReference type="PANTHER" id="PTHR43884:SF19">
    <property type="entry name" value="ACYL-COA DEHYDROGENASE FADE4-RELATED"/>
    <property type="match status" value="1"/>
</dbReference>
<dbReference type="Pfam" id="PF02770">
    <property type="entry name" value="Acyl-CoA_dh_M"/>
    <property type="match status" value="1"/>
</dbReference>
<dbReference type="InterPro" id="IPR046373">
    <property type="entry name" value="Acyl-CoA_Oxase/DH_mid-dom_sf"/>
</dbReference>
<dbReference type="InterPro" id="IPR009075">
    <property type="entry name" value="AcylCo_DH/oxidase_C"/>
</dbReference>
<name>A0ABS8X9M4_9GAMM</name>
<proteinExistence type="inferred from homology"/>
<comment type="similarity">
    <text evidence="2 5">Belongs to the acyl-CoA dehydrogenase family.</text>
</comment>
<keyword evidence="6" id="KW-0175">Coiled coil</keyword>
<accession>A0ABS8X9M4</accession>
<evidence type="ECO:0000256" key="3">
    <source>
        <dbReference type="ARBA" id="ARBA00022630"/>
    </source>
</evidence>
<dbReference type="SUPFAM" id="SSF56645">
    <property type="entry name" value="Acyl-CoA dehydrogenase NM domain-like"/>
    <property type="match status" value="1"/>
</dbReference>
<dbReference type="InterPro" id="IPR006091">
    <property type="entry name" value="Acyl-CoA_Oxase/DH_mid-dom"/>
</dbReference>
<keyword evidence="5" id="KW-0560">Oxidoreductase</keyword>
<evidence type="ECO:0000313" key="10">
    <source>
        <dbReference type="Proteomes" id="UP001320170"/>
    </source>
</evidence>
<dbReference type="PANTHER" id="PTHR43884">
    <property type="entry name" value="ACYL-COA DEHYDROGENASE"/>
    <property type="match status" value="1"/>
</dbReference>
<feature type="domain" description="Acyl-CoA dehydrogenase/oxidase C-terminal" evidence="7">
    <location>
        <begin position="236"/>
        <end position="386"/>
    </location>
</feature>
<dbReference type="SUPFAM" id="SSF47203">
    <property type="entry name" value="Acyl-CoA dehydrogenase C-terminal domain-like"/>
    <property type="match status" value="1"/>
</dbReference>
<gene>
    <name evidence="9" type="ORF">LXO92_15650</name>
</gene>
<protein>
    <submittedName>
        <fullName evidence="9">Acyl-CoA dehydrogenase</fullName>
    </submittedName>
</protein>
<evidence type="ECO:0000259" key="8">
    <source>
        <dbReference type="Pfam" id="PF02770"/>
    </source>
</evidence>
<keyword evidence="10" id="KW-1185">Reference proteome</keyword>
<evidence type="ECO:0000256" key="4">
    <source>
        <dbReference type="ARBA" id="ARBA00022827"/>
    </source>
</evidence>
<dbReference type="EMBL" id="JAJTND010000006">
    <property type="protein sequence ID" value="MCE3533802.1"/>
    <property type="molecule type" value="Genomic_DNA"/>
</dbReference>
<dbReference type="RefSeq" id="WP_182350442.1">
    <property type="nucleotide sequence ID" value="NZ_JAJSPM010000009.1"/>
</dbReference>
<dbReference type="InterPro" id="IPR009100">
    <property type="entry name" value="AcylCoA_DH/oxidase_NM_dom_sf"/>
</dbReference>
<dbReference type="Gene3D" id="1.20.140.10">
    <property type="entry name" value="Butyryl-CoA Dehydrogenase, subunit A, domain 3"/>
    <property type="match status" value="1"/>
</dbReference>
<dbReference type="Gene3D" id="2.40.110.10">
    <property type="entry name" value="Butyryl-CoA Dehydrogenase, subunit A, domain 2"/>
    <property type="match status" value="1"/>
</dbReference>
<evidence type="ECO:0000313" key="9">
    <source>
        <dbReference type="EMBL" id="MCE3533802.1"/>
    </source>
</evidence>
<evidence type="ECO:0000256" key="6">
    <source>
        <dbReference type="SAM" id="Coils"/>
    </source>
</evidence>
<evidence type="ECO:0000256" key="2">
    <source>
        <dbReference type="ARBA" id="ARBA00009347"/>
    </source>
</evidence>
<dbReference type="Pfam" id="PF00441">
    <property type="entry name" value="Acyl-CoA_dh_1"/>
    <property type="match status" value="1"/>
</dbReference>
<dbReference type="Gene3D" id="1.10.540.10">
    <property type="entry name" value="Acyl-CoA dehydrogenase/oxidase, N-terminal domain"/>
    <property type="match status" value="1"/>
</dbReference>
<feature type="coiled-coil region" evidence="6">
    <location>
        <begin position="442"/>
        <end position="469"/>
    </location>
</feature>
<feature type="domain" description="Acyl-CoA oxidase/dehydrogenase middle" evidence="8">
    <location>
        <begin position="126"/>
        <end position="223"/>
    </location>
</feature>
<reference evidence="9 10" key="1">
    <citation type="journal article" date="2024" name="Pathogens">
        <title>Characterization of a Novel Species of Legionella Isolated from a Healthcare Facility: Legionella resiliens sp. nov.</title>
        <authorList>
            <person name="Cristino S."/>
            <person name="Pascale M.R."/>
            <person name="Marino F."/>
            <person name="Derelitto C."/>
            <person name="Salaris S."/>
            <person name="Orsini M."/>
            <person name="Squarzoni S."/>
            <person name="Grottola A."/>
            <person name="Girolamini L."/>
        </authorList>
    </citation>
    <scope>NUCLEOTIDE SEQUENCE [LARGE SCALE GENOMIC DNA]</scope>
    <source>
        <strain evidence="9 10">8cVS16</strain>
    </source>
</reference>
<evidence type="ECO:0000259" key="7">
    <source>
        <dbReference type="Pfam" id="PF00441"/>
    </source>
</evidence>
<dbReference type="InterPro" id="IPR037069">
    <property type="entry name" value="AcylCoA_DH/ox_N_sf"/>
</dbReference>
<keyword evidence="3 5" id="KW-0285">Flavoprotein</keyword>
<evidence type="ECO:0000256" key="1">
    <source>
        <dbReference type="ARBA" id="ARBA00001974"/>
    </source>
</evidence>
<organism evidence="9 10">
    <name type="scientific">Legionella resiliens</name>
    <dbReference type="NCBI Taxonomy" id="2905958"/>
    <lineage>
        <taxon>Bacteria</taxon>
        <taxon>Pseudomonadati</taxon>
        <taxon>Pseudomonadota</taxon>
        <taxon>Gammaproteobacteria</taxon>
        <taxon>Legionellales</taxon>
        <taxon>Legionellaceae</taxon>
        <taxon>Legionella</taxon>
    </lineage>
</organism>
<keyword evidence="4 5" id="KW-0274">FAD</keyword>
<comment type="cofactor">
    <cofactor evidence="1 5">
        <name>FAD</name>
        <dbReference type="ChEBI" id="CHEBI:57692"/>
    </cofactor>
</comment>
<comment type="caution">
    <text evidence="9">The sequence shown here is derived from an EMBL/GenBank/DDBJ whole genome shotgun (WGS) entry which is preliminary data.</text>
</comment>
<dbReference type="Proteomes" id="UP001320170">
    <property type="component" value="Unassembled WGS sequence"/>
</dbReference>
<dbReference type="InterPro" id="IPR036250">
    <property type="entry name" value="AcylCo_DH-like_C"/>
</dbReference>
<sequence length="567" mass="63865">MSSYHDLLQLINSFEAYLGNPAKQDSYPINFQEVLHYDEQEELAWPQIRFIQQWGFMEYLIPQHLSGRFVSLDVAFFLAKSLCRRDLTTGIALGLSFLGSLPLWIAGNERQKKDLVESLRRGEITACALTEEEHGSDIMANEVAAQPCKNGWELSGRKWCINFATQGQSVTLLCRTHERGGPLGFSVFFLDKSAIQSGFMPTPKLPTHGVRGLDISGFSLDKVLLPHDALIGGEKRGLEIIYKTLQVSRTLCASFSVGAADTALRLTLSFSLQRHLYGKTAYEIPVVKQRLGEQFTQLLIADCTAIAVARAASVIPEKLSFWSAIVKFLIPKITEGIVEECSTVMGARAYLRTTEWAMLQKIRRDIQVVGLFDGSSQVNLSVIAGNLVPQVRMRGDCPPSQLQKLEGIFNLNSICPELSLERLGLFTPTEDDILAGLSVLESKKINTLIKAIRRELKRLDRQILALQEKKQFDPRSLTAFRLAEHYCWIFAASCCVHFWYHNQELMARESLGLDWLNLAIQFILNKLNGRVNIEPKLQESMAEHLVLFYEQNKMLSMIPIKIPDGQL</sequence>